<evidence type="ECO:0000313" key="3">
    <source>
        <dbReference type="Proteomes" id="UP000238296"/>
    </source>
</evidence>
<name>A0A2S8BGU7_9MYCO</name>
<comment type="caution">
    <text evidence="2">The sequence shown here is derived from an EMBL/GenBank/DDBJ whole genome shotgun (WGS) entry which is preliminary data.</text>
</comment>
<dbReference type="Proteomes" id="UP000238296">
    <property type="component" value="Unassembled WGS sequence"/>
</dbReference>
<evidence type="ECO:0000313" key="2">
    <source>
        <dbReference type="EMBL" id="PQM45901.1"/>
    </source>
</evidence>
<dbReference type="EMBL" id="PPEA01000578">
    <property type="protein sequence ID" value="PQM45901.1"/>
    <property type="molecule type" value="Genomic_DNA"/>
</dbReference>
<dbReference type="AlphaFoldDB" id="A0A2S8BGU7"/>
<evidence type="ECO:0008006" key="4">
    <source>
        <dbReference type="Google" id="ProtNLM"/>
    </source>
</evidence>
<organism evidence="2 3">
    <name type="scientific">Mycobacterium talmoniae</name>
    <dbReference type="NCBI Taxonomy" id="1858794"/>
    <lineage>
        <taxon>Bacteria</taxon>
        <taxon>Bacillati</taxon>
        <taxon>Actinomycetota</taxon>
        <taxon>Actinomycetes</taxon>
        <taxon>Mycobacteriales</taxon>
        <taxon>Mycobacteriaceae</taxon>
        <taxon>Mycobacterium</taxon>
    </lineage>
</organism>
<reference evidence="2 3" key="1">
    <citation type="journal article" date="2017" name="Int. J. Syst. Evol. Microbiol.">
        <title>Mycobacterium talmoniae sp. nov., a slowly growing mycobacterium isolated from human respiratory samples.</title>
        <authorList>
            <person name="Davidson R.M."/>
            <person name="DeGroote M.A."/>
            <person name="Marola J.L."/>
            <person name="Buss S."/>
            <person name="Jones V."/>
            <person name="McNeil M.R."/>
            <person name="Freifeld A.G."/>
            <person name="Elaine Epperson L."/>
            <person name="Hasan N.A."/>
            <person name="Jackson M."/>
            <person name="Iwen P.C."/>
            <person name="Salfinger M."/>
            <person name="Strong M."/>
        </authorList>
    </citation>
    <scope>NUCLEOTIDE SEQUENCE [LARGE SCALE GENOMIC DNA]</scope>
    <source>
        <strain evidence="2 3">ATCC BAA-2683</strain>
    </source>
</reference>
<accession>A0A2S8BGU7</accession>
<gene>
    <name evidence="2" type="ORF">C1Y40_03951</name>
</gene>
<sequence>MPAEIATRPTWPRGPAMRLPRTVTPFHAETVQSYLDRLAHANHLDPRQLRRYLADGPAICCPRPDWLANASSHPLVTLQTRLIGLVGRDRDTTRQRRHARPACRLCMARRGVYEPVYCWFPDHATVCHRHRRWIGPGTHTLDDQRDLRCAPAVIAAAQRHARLHHRHNDMLDFAVRDATRIHRRWSGWTSRFTLSSANADIDAYIATYPDLIALAGILADARRQIWNTAVATPARAHAVDAVYASVGRQFPQHRDQNQPIEHWIDDQQLSATRISRPGSQGRERARSVE</sequence>
<proteinExistence type="predicted"/>
<feature type="region of interest" description="Disordered" evidence="1">
    <location>
        <begin position="262"/>
        <end position="289"/>
    </location>
</feature>
<evidence type="ECO:0000256" key="1">
    <source>
        <dbReference type="SAM" id="MobiDB-lite"/>
    </source>
</evidence>
<protein>
    <recommendedName>
        <fullName evidence="4">TniQ protein</fullName>
    </recommendedName>
</protein>